<organism evidence="3 4">
    <name type="scientific">Streptomyces apricus</name>
    <dbReference type="NCBI Taxonomy" id="1828112"/>
    <lineage>
        <taxon>Bacteria</taxon>
        <taxon>Bacillati</taxon>
        <taxon>Actinomycetota</taxon>
        <taxon>Actinomycetes</taxon>
        <taxon>Kitasatosporales</taxon>
        <taxon>Streptomycetaceae</taxon>
        <taxon>Streptomyces</taxon>
    </lineage>
</organism>
<dbReference type="SUPFAM" id="SSF51905">
    <property type="entry name" value="FAD/NAD(P)-binding domain"/>
    <property type="match status" value="2"/>
</dbReference>
<dbReference type="InterPro" id="IPR036188">
    <property type="entry name" value="FAD/NAD-bd_sf"/>
</dbReference>
<dbReference type="GO" id="GO:0004497">
    <property type="term" value="F:monooxygenase activity"/>
    <property type="evidence" value="ECO:0007669"/>
    <property type="project" value="TreeGrafter"/>
</dbReference>
<dbReference type="OrthoDB" id="178899at2"/>
<reference evidence="3 4" key="1">
    <citation type="submission" date="2019-05" db="EMBL/GenBank/DDBJ databases">
        <authorList>
            <person name="Hariharan J."/>
            <person name="Choudoir M.J."/>
            <person name="Diebold P."/>
            <person name="Panke-Buisse K."/>
            <person name="Buckley D.H."/>
        </authorList>
    </citation>
    <scope>NUCLEOTIDE SEQUENCE [LARGE SCALE GENOMIC DNA]</scope>
    <source>
        <strain evidence="3 4">SUN51</strain>
    </source>
</reference>
<dbReference type="Gene3D" id="3.50.50.60">
    <property type="entry name" value="FAD/NAD(P)-binding domain"/>
    <property type="match status" value="2"/>
</dbReference>
<accession>A0A5B0A143</accession>
<evidence type="ECO:0000256" key="1">
    <source>
        <dbReference type="ARBA" id="ARBA00023002"/>
    </source>
</evidence>
<gene>
    <name evidence="3" type="ORF">FGF04_33560</name>
</gene>
<dbReference type="PANTHER" id="PTHR43539">
    <property type="entry name" value="FLAVIN-BINDING MONOOXYGENASE-LIKE PROTEIN (AFU_ORTHOLOGUE AFUA_4G09220)"/>
    <property type="match status" value="1"/>
</dbReference>
<dbReference type="GO" id="GO:0050660">
    <property type="term" value="F:flavin adenine dinucleotide binding"/>
    <property type="evidence" value="ECO:0007669"/>
    <property type="project" value="TreeGrafter"/>
</dbReference>
<dbReference type="PANTHER" id="PTHR43539:SF38">
    <property type="entry name" value="INDOLE-3-PYRUVATE MONOOXYGENASE YUCCA6"/>
    <property type="match status" value="1"/>
</dbReference>
<keyword evidence="1" id="KW-0560">Oxidoreductase</keyword>
<evidence type="ECO:0000256" key="2">
    <source>
        <dbReference type="SAM" id="MobiDB-lite"/>
    </source>
</evidence>
<feature type="compositionally biased region" description="Low complexity" evidence="2">
    <location>
        <begin position="533"/>
        <end position="543"/>
    </location>
</feature>
<evidence type="ECO:0000313" key="4">
    <source>
        <dbReference type="Proteomes" id="UP000324965"/>
    </source>
</evidence>
<protein>
    <submittedName>
        <fullName evidence="3">Pyridine nucleotide-disulfide oxidoreductase</fullName>
    </submittedName>
</protein>
<dbReference type="Pfam" id="PF13738">
    <property type="entry name" value="Pyr_redox_3"/>
    <property type="match status" value="1"/>
</dbReference>
<dbReference type="PRINTS" id="PR00368">
    <property type="entry name" value="FADPNR"/>
</dbReference>
<feature type="region of interest" description="Disordered" evidence="2">
    <location>
        <begin position="529"/>
        <end position="554"/>
    </location>
</feature>
<dbReference type="EMBL" id="VDFC01000072">
    <property type="protein sequence ID" value="KAA0923029.1"/>
    <property type="molecule type" value="Genomic_DNA"/>
</dbReference>
<keyword evidence="4" id="KW-1185">Reference proteome</keyword>
<comment type="caution">
    <text evidence="3">The sequence shown here is derived from an EMBL/GenBank/DDBJ whole genome shotgun (WGS) entry which is preliminary data.</text>
</comment>
<name>A0A5B0A143_9ACTN</name>
<sequence>MAHDYVIIGAGPAGLQLAASLERDGADYVVLERGSAPGTFFTRFPRHRRLISVNKVHTGYDDPELRLRMDWNSLLSDDPELLFTRYSRRYFPSADDMVAYLADYAARTGVRVRYDTTVERISRDTGDGSGSDDGDGARFTVTDRTGTVWRARRLVVATGVFRPNLPSVPGIELAERYDTFDPDPESFTDQRVLIVGRGNSAFETADSLMETAAVIHVVGSGSLRLAWQSHYVGHLRAVNNNFLDSYQLKSQNALLDGRVLEIRREADGFCVPVSFERVDEVVKDLRYDRVIAATGFRFDTSVFDDTCVPELIVDGRFPALSPVYESVNVPGLYVAGTLMQGPDFKRSTTGFIHGFRYSVRALHRVLRGRYHGEAWPVTELGDTVERAVDAVVTRVNRSSALWQQFAVLGDLLLVAPDGTLRYAEEVPVRHVPDAVGAGDFGAVEAYAVITLEYGADHDRVDPFDVTAGRTSQQDVAGLDGRYLHPVVRWYRVGEPAGEPAGEHHVTENLENEWDSEEYHRAPLRAFLAGRLGSTGSPGSPGSTDRLGSGAPVGP</sequence>
<dbReference type="AlphaFoldDB" id="A0A5B0A143"/>
<evidence type="ECO:0000313" key="3">
    <source>
        <dbReference type="EMBL" id="KAA0923029.1"/>
    </source>
</evidence>
<proteinExistence type="predicted"/>
<dbReference type="Proteomes" id="UP000324965">
    <property type="component" value="Unassembled WGS sequence"/>
</dbReference>
<dbReference type="InterPro" id="IPR050982">
    <property type="entry name" value="Auxin_biosynth/cation_transpt"/>
</dbReference>
<dbReference type="GO" id="GO:0009851">
    <property type="term" value="P:auxin biosynthetic process"/>
    <property type="evidence" value="ECO:0007669"/>
    <property type="project" value="TreeGrafter"/>
</dbReference>
<dbReference type="PRINTS" id="PR00411">
    <property type="entry name" value="PNDRDTASEI"/>
</dbReference>
<dbReference type="RefSeq" id="WP_149515168.1">
    <property type="nucleotide sequence ID" value="NZ_VDFC01000072.1"/>
</dbReference>